<evidence type="ECO:0000313" key="4">
    <source>
        <dbReference type="EMBL" id="PIV38359.1"/>
    </source>
</evidence>
<evidence type="ECO:0000256" key="1">
    <source>
        <dbReference type="ARBA" id="ARBA00006598"/>
    </source>
</evidence>
<organism evidence="4 5">
    <name type="scientific">Candidatus Portnoybacteria bacterium CG02_land_8_20_14_3_00_45_8</name>
    <dbReference type="NCBI Taxonomy" id="1974807"/>
    <lineage>
        <taxon>Bacteria</taxon>
        <taxon>Candidatus Portnoyibacteriota</taxon>
    </lineage>
</organism>
<dbReference type="GO" id="GO:0003735">
    <property type="term" value="F:structural constituent of ribosome"/>
    <property type="evidence" value="ECO:0007669"/>
    <property type="project" value="InterPro"/>
</dbReference>
<dbReference type="EMBL" id="PEUE01000061">
    <property type="protein sequence ID" value="PIV38359.1"/>
    <property type="molecule type" value="Genomic_DNA"/>
</dbReference>
<proteinExistence type="inferred from homology"/>
<reference evidence="5" key="1">
    <citation type="submission" date="2017-09" db="EMBL/GenBank/DDBJ databases">
        <title>Depth-based differentiation of microbial function through sediment-hosted aquifers and enrichment of novel symbionts in the deep terrestrial subsurface.</title>
        <authorList>
            <person name="Probst A.J."/>
            <person name="Ladd B."/>
            <person name="Jarett J.K."/>
            <person name="Geller-Mcgrath D.E."/>
            <person name="Sieber C.M.K."/>
            <person name="Emerson J.B."/>
            <person name="Anantharaman K."/>
            <person name="Thomas B.C."/>
            <person name="Malmstrom R."/>
            <person name="Stieglmeier M."/>
            <person name="Klingl A."/>
            <person name="Woyke T."/>
            <person name="Ryan C.M."/>
            <person name="Banfield J.F."/>
        </authorList>
    </citation>
    <scope>NUCLEOTIDE SEQUENCE [LARGE SCALE GENOMIC DNA]</scope>
</reference>
<keyword evidence="3" id="KW-0687">Ribonucleoprotein</keyword>
<dbReference type="GO" id="GO:0005840">
    <property type="term" value="C:ribosome"/>
    <property type="evidence" value="ECO:0007669"/>
    <property type="project" value="UniProtKB-KW"/>
</dbReference>
<dbReference type="Gene3D" id="4.10.410.60">
    <property type="match status" value="1"/>
</dbReference>
<protein>
    <recommendedName>
        <fullName evidence="6">50S ribosomal protein L35</fullName>
    </recommendedName>
</protein>
<evidence type="ECO:0000313" key="5">
    <source>
        <dbReference type="Proteomes" id="UP000229247"/>
    </source>
</evidence>
<evidence type="ECO:0000256" key="3">
    <source>
        <dbReference type="ARBA" id="ARBA00023274"/>
    </source>
</evidence>
<comment type="similarity">
    <text evidence="1">Belongs to the bacterial ribosomal protein bL35 family.</text>
</comment>
<gene>
    <name evidence="4" type="ORF">COS30_02525</name>
</gene>
<sequence>MTKTVKFATKRLRITKKGKVLFRPSRQNHFNAKQSGNQTRQKRGLRNLPQAQVKVFKKILER</sequence>
<dbReference type="Proteomes" id="UP000229247">
    <property type="component" value="Unassembled WGS sequence"/>
</dbReference>
<evidence type="ECO:0000256" key="2">
    <source>
        <dbReference type="ARBA" id="ARBA00022980"/>
    </source>
</evidence>
<evidence type="ECO:0008006" key="6">
    <source>
        <dbReference type="Google" id="ProtNLM"/>
    </source>
</evidence>
<dbReference type="SUPFAM" id="SSF143034">
    <property type="entry name" value="L35p-like"/>
    <property type="match status" value="1"/>
</dbReference>
<dbReference type="InterPro" id="IPR037229">
    <property type="entry name" value="Ribosomal_bL35_sf"/>
</dbReference>
<name>A0A2M7D5R0_9BACT</name>
<dbReference type="InterPro" id="IPR021137">
    <property type="entry name" value="Ribosomal_bL35-like"/>
</dbReference>
<dbReference type="Pfam" id="PF01632">
    <property type="entry name" value="Ribosomal_L35p"/>
    <property type="match status" value="1"/>
</dbReference>
<dbReference type="GO" id="GO:1990904">
    <property type="term" value="C:ribonucleoprotein complex"/>
    <property type="evidence" value="ECO:0007669"/>
    <property type="project" value="UniProtKB-KW"/>
</dbReference>
<accession>A0A2M7D5R0</accession>
<comment type="caution">
    <text evidence="4">The sequence shown here is derived from an EMBL/GenBank/DDBJ whole genome shotgun (WGS) entry which is preliminary data.</text>
</comment>
<dbReference type="GO" id="GO:0006412">
    <property type="term" value="P:translation"/>
    <property type="evidence" value="ECO:0007669"/>
    <property type="project" value="InterPro"/>
</dbReference>
<keyword evidence="2" id="KW-0689">Ribosomal protein</keyword>
<dbReference type="AlphaFoldDB" id="A0A2M7D5R0"/>